<gene>
    <name evidence="1" type="ORF">HBA54_07520</name>
</gene>
<evidence type="ECO:0000313" key="1">
    <source>
        <dbReference type="EMBL" id="NIA68439.1"/>
    </source>
</evidence>
<proteinExistence type="predicted"/>
<dbReference type="AlphaFoldDB" id="A0A967C4F5"/>
<dbReference type="RefSeq" id="WP_167222997.1">
    <property type="nucleotide sequence ID" value="NZ_JAAQPH010000004.1"/>
</dbReference>
<protein>
    <submittedName>
        <fullName evidence="1">Uncharacterized protein</fullName>
    </submittedName>
</protein>
<dbReference type="EMBL" id="JAAQPH010000004">
    <property type="protein sequence ID" value="NIA68439.1"/>
    <property type="molecule type" value="Genomic_DNA"/>
</dbReference>
<accession>A0A967C4F5</accession>
<evidence type="ECO:0000313" key="2">
    <source>
        <dbReference type="Proteomes" id="UP000761264"/>
    </source>
</evidence>
<organism evidence="1 2">
    <name type="scientific">Pelagibius litoralis</name>
    <dbReference type="NCBI Taxonomy" id="374515"/>
    <lineage>
        <taxon>Bacteria</taxon>
        <taxon>Pseudomonadati</taxon>
        <taxon>Pseudomonadota</taxon>
        <taxon>Alphaproteobacteria</taxon>
        <taxon>Rhodospirillales</taxon>
        <taxon>Rhodovibrionaceae</taxon>
        <taxon>Pelagibius</taxon>
    </lineage>
</organism>
<name>A0A967C4F5_9PROT</name>
<reference evidence="1" key="1">
    <citation type="submission" date="2020-03" db="EMBL/GenBank/DDBJ databases">
        <title>Genome of Pelagibius litoralis DSM 21314T.</title>
        <authorList>
            <person name="Wang G."/>
        </authorList>
    </citation>
    <scope>NUCLEOTIDE SEQUENCE</scope>
    <source>
        <strain evidence="1">DSM 21314</strain>
    </source>
</reference>
<dbReference type="Proteomes" id="UP000761264">
    <property type="component" value="Unassembled WGS sequence"/>
</dbReference>
<comment type="caution">
    <text evidence="1">The sequence shown here is derived from an EMBL/GenBank/DDBJ whole genome shotgun (WGS) entry which is preliminary data.</text>
</comment>
<sequence>MADVVTLHGVEPAEIFQSGLERAGEIEALAISVLWKDGRVTAGWSNADAAVLARMILVLDERQRRATLADEDLDL</sequence>
<keyword evidence="2" id="KW-1185">Reference proteome</keyword>